<accession>A0A328C862</accession>
<reference evidence="8 9" key="1">
    <citation type="submission" date="2018-05" db="EMBL/GenBank/DDBJ databases">
        <title>Lujinxingia marina gen. nov. sp. nov., a new facultative anaerobic member of the class Deltaproteobacteria, and proposal of Lujinxingaceae fam. nov.</title>
        <authorList>
            <person name="Li C.-M."/>
        </authorList>
    </citation>
    <scope>NUCLEOTIDE SEQUENCE [LARGE SCALE GENOMIC DNA]</scope>
    <source>
        <strain evidence="8 9">B210</strain>
    </source>
</reference>
<evidence type="ECO:0000256" key="1">
    <source>
        <dbReference type="ARBA" id="ARBA00004496"/>
    </source>
</evidence>
<keyword evidence="3" id="KW-0963">Cytoplasm</keyword>
<evidence type="ECO:0000259" key="7">
    <source>
        <dbReference type="Pfam" id="PF02562"/>
    </source>
</evidence>
<evidence type="ECO:0000256" key="3">
    <source>
        <dbReference type="ARBA" id="ARBA00022490"/>
    </source>
</evidence>
<keyword evidence="9" id="KW-1185">Reference proteome</keyword>
<dbReference type="PANTHER" id="PTHR30473">
    <property type="entry name" value="PROTEIN PHOH"/>
    <property type="match status" value="1"/>
</dbReference>
<dbReference type="Proteomes" id="UP000249169">
    <property type="component" value="Unassembled WGS sequence"/>
</dbReference>
<keyword evidence="5" id="KW-0067">ATP-binding</keyword>
<protein>
    <recommendedName>
        <fullName evidence="6">PhoH-like protein</fullName>
    </recommendedName>
</protein>
<gene>
    <name evidence="8" type="ORF">DL240_05475</name>
</gene>
<dbReference type="GO" id="GO:0005829">
    <property type="term" value="C:cytosol"/>
    <property type="evidence" value="ECO:0007669"/>
    <property type="project" value="TreeGrafter"/>
</dbReference>
<dbReference type="InterPro" id="IPR003714">
    <property type="entry name" value="PhoH"/>
</dbReference>
<comment type="similarity">
    <text evidence="2">Belongs to the PhoH family.</text>
</comment>
<dbReference type="EMBL" id="QHKO01000002">
    <property type="protein sequence ID" value="RAL23993.1"/>
    <property type="molecule type" value="Genomic_DNA"/>
</dbReference>
<evidence type="ECO:0000256" key="2">
    <source>
        <dbReference type="ARBA" id="ARBA00010393"/>
    </source>
</evidence>
<name>A0A328C862_9DELT</name>
<sequence>MLQLHLEFADAEVARYIYGHRDAFLKLIETRLDVRIGARGTDARIEGAGSDVRVAERVLRQLYNLGKRGHHLSAVDVGRAIDLLVRDPELNLVDIFTDRVLATKHNQIISPKGLAQKAYVDAIRKHDVVFGIGPAGTGKTYLAMAMALSAYFSKSVKRIILTRPAVEAGEKLGFLPGDLAEKVNPYLRPLYDALHDMVELEKAEMMLERGVVEVAPLAFMRGRTLNDAFIIFDEAQNATNAQVKMFLTRIGFNSRAVITGDITQIDLPSKRMSGLVEAERVLDNIPGIAFCRFSQHDVVRHPLVQKIIDAYERKAQMELEAEHGHKSES</sequence>
<comment type="subcellular location">
    <subcellularLocation>
        <location evidence="1">Cytoplasm</location>
    </subcellularLocation>
</comment>
<comment type="caution">
    <text evidence="8">The sequence shown here is derived from an EMBL/GenBank/DDBJ whole genome shotgun (WGS) entry which is preliminary data.</text>
</comment>
<evidence type="ECO:0000256" key="4">
    <source>
        <dbReference type="ARBA" id="ARBA00022741"/>
    </source>
</evidence>
<dbReference type="PANTHER" id="PTHR30473:SF1">
    <property type="entry name" value="PHOH-LIKE PROTEIN"/>
    <property type="match status" value="1"/>
</dbReference>
<evidence type="ECO:0000313" key="8">
    <source>
        <dbReference type="EMBL" id="RAL23993.1"/>
    </source>
</evidence>
<dbReference type="SUPFAM" id="SSF52540">
    <property type="entry name" value="P-loop containing nucleoside triphosphate hydrolases"/>
    <property type="match status" value="1"/>
</dbReference>
<dbReference type="OrthoDB" id="9805148at2"/>
<dbReference type="GO" id="GO:0005524">
    <property type="term" value="F:ATP binding"/>
    <property type="evidence" value="ECO:0007669"/>
    <property type="project" value="UniProtKB-KW"/>
</dbReference>
<dbReference type="AlphaFoldDB" id="A0A328C862"/>
<organism evidence="8 9">
    <name type="scientific">Lujinxingia litoralis</name>
    <dbReference type="NCBI Taxonomy" id="2211119"/>
    <lineage>
        <taxon>Bacteria</taxon>
        <taxon>Deltaproteobacteria</taxon>
        <taxon>Bradymonadales</taxon>
        <taxon>Lujinxingiaceae</taxon>
        <taxon>Lujinxingia</taxon>
    </lineage>
</organism>
<evidence type="ECO:0000313" key="9">
    <source>
        <dbReference type="Proteomes" id="UP000249169"/>
    </source>
</evidence>
<evidence type="ECO:0000256" key="5">
    <source>
        <dbReference type="ARBA" id="ARBA00022840"/>
    </source>
</evidence>
<dbReference type="Gene3D" id="3.40.50.300">
    <property type="entry name" value="P-loop containing nucleotide triphosphate hydrolases"/>
    <property type="match status" value="1"/>
</dbReference>
<keyword evidence="4" id="KW-0547">Nucleotide-binding</keyword>
<dbReference type="InterPro" id="IPR051451">
    <property type="entry name" value="PhoH2-like"/>
</dbReference>
<dbReference type="FunFam" id="3.40.50.300:FF:000013">
    <property type="entry name" value="PhoH family ATPase"/>
    <property type="match status" value="1"/>
</dbReference>
<dbReference type="InterPro" id="IPR027417">
    <property type="entry name" value="P-loop_NTPase"/>
</dbReference>
<proteinExistence type="inferred from homology"/>
<feature type="domain" description="PhoH-like protein" evidence="7">
    <location>
        <begin position="109"/>
        <end position="312"/>
    </location>
</feature>
<dbReference type="Pfam" id="PF02562">
    <property type="entry name" value="PhoH"/>
    <property type="match status" value="1"/>
</dbReference>
<evidence type="ECO:0000256" key="6">
    <source>
        <dbReference type="ARBA" id="ARBA00039970"/>
    </source>
</evidence>